<feature type="transmembrane region" description="Helical" evidence="1">
    <location>
        <begin position="127"/>
        <end position="148"/>
    </location>
</feature>
<organism evidence="2 3">
    <name type="scientific">Berkelbacteria bacterium GW2011_GWA2_35_9</name>
    <dbReference type="NCBI Taxonomy" id="1618333"/>
    <lineage>
        <taxon>Bacteria</taxon>
        <taxon>Candidatus Berkelbacteria</taxon>
    </lineage>
</organism>
<keyword evidence="1" id="KW-1133">Transmembrane helix</keyword>
<keyword evidence="1" id="KW-0472">Membrane</keyword>
<accession>A0A0G0D3E0</accession>
<evidence type="ECO:0000313" key="3">
    <source>
        <dbReference type="Proteomes" id="UP000034316"/>
    </source>
</evidence>
<evidence type="ECO:0000256" key="1">
    <source>
        <dbReference type="SAM" id="Phobius"/>
    </source>
</evidence>
<name>A0A0G0D3E0_9BACT</name>
<gene>
    <name evidence="2" type="ORF">UR93_C0010G0015</name>
</gene>
<reference evidence="2 3" key="1">
    <citation type="journal article" date="2015" name="Nature">
        <title>rRNA introns, odd ribosomes, and small enigmatic genomes across a large radiation of phyla.</title>
        <authorList>
            <person name="Brown C.T."/>
            <person name="Hug L.A."/>
            <person name="Thomas B.C."/>
            <person name="Sharon I."/>
            <person name="Castelle C.J."/>
            <person name="Singh A."/>
            <person name="Wilkins M.J."/>
            <person name="Williams K.H."/>
            <person name="Banfield J.F."/>
        </authorList>
    </citation>
    <scope>NUCLEOTIDE SEQUENCE [LARGE SCALE GENOMIC DNA]</scope>
</reference>
<feature type="transmembrane region" description="Helical" evidence="1">
    <location>
        <begin position="22"/>
        <end position="41"/>
    </location>
</feature>
<dbReference type="EMBL" id="LBRB01000010">
    <property type="protein sequence ID" value="KKP88694.1"/>
    <property type="molecule type" value="Genomic_DNA"/>
</dbReference>
<protein>
    <submittedName>
        <fullName evidence="2">Uncharacterized protein</fullName>
    </submittedName>
</protein>
<sequence length="183" mass="21100">MFLVWLEQSVLEVGTLKIGNKYILLVFFSIFISSTIFAQNWDNYEGRLHPDGKFHKDGRLHTKSPKSKHKAHKTKVGYKYRTKIIKQQLTQLDEINDLVKDEINKQITNGQLIRVDNNPKNKNYKSLIQIITGIILSLLSVSLLIYYIKIRSTTNNKTKILVICIGFILMVVSCSMLIPLIVH</sequence>
<proteinExistence type="predicted"/>
<dbReference type="AlphaFoldDB" id="A0A0G0D3E0"/>
<dbReference type="Proteomes" id="UP000034316">
    <property type="component" value="Unassembled WGS sequence"/>
</dbReference>
<keyword evidence="1" id="KW-0812">Transmembrane</keyword>
<evidence type="ECO:0000313" key="2">
    <source>
        <dbReference type="EMBL" id="KKP88694.1"/>
    </source>
</evidence>
<feature type="transmembrane region" description="Helical" evidence="1">
    <location>
        <begin position="160"/>
        <end position="182"/>
    </location>
</feature>
<comment type="caution">
    <text evidence="2">The sequence shown here is derived from an EMBL/GenBank/DDBJ whole genome shotgun (WGS) entry which is preliminary data.</text>
</comment>